<evidence type="ECO:0000313" key="9">
    <source>
        <dbReference type="EMBL" id="KAG8437864.1"/>
    </source>
</evidence>
<dbReference type="EMBL" id="JAACNH010000007">
    <property type="protein sequence ID" value="KAG8437864.1"/>
    <property type="molecule type" value="Genomic_DNA"/>
</dbReference>
<gene>
    <name evidence="9" type="ORF">GDO86_008530</name>
</gene>
<dbReference type="OrthoDB" id="5954824at2759"/>
<protein>
    <recommendedName>
        <fullName evidence="8">Fork-head domain-containing protein</fullName>
    </recommendedName>
</protein>
<dbReference type="InterPro" id="IPR030456">
    <property type="entry name" value="TF_fork_head_CS_2"/>
</dbReference>
<evidence type="ECO:0000313" key="10">
    <source>
        <dbReference type="Proteomes" id="UP000812440"/>
    </source>
</evidence>
<dbReference type="PRINTS" id="PR00053">
    <property type="entry name" value="FORKHEAD"/>
</dbReference>
<feature type="DNA-binding region" description="Fork-head" evidence="6">
    <location>
        <begin position="119"/>
        <end position="213"/>
    </location>
</feature>
<name>A0A8T2J369_9PIPI</name>
<dbReference type="PROSITE" id="PS00657">
    <property type="entry name" value="FORK_HEAD_1"/>
    <property type="match status" value="1"/>
</dbReference>
<dbReference type="InterPro" id="IPR050211">
    <property type="entry name" value="FOX_domain-containing"/>
</dbReference>
<keyword evidence="4" id="KW-0804">Transcription</keyword>
<feature type="compositionally biased region" description="Polar residues" evidence="7">
    <location>
        <begin position="245"/>
        <end position="260"/>
    </location>
</feature>
<dbReference type="GO" id="GO:0019904">
    <property type="term" value="F:protein domain specific binding"/>
    <property type="evidence" value="ECO:0007669"/>
    <property type="project" value="InterPro"/>
</dbReference>
<reference evidence="9" key="1">
    <citation type="thesis" date="2020" institute="ProQuest LLC" country="789 East Eisenhower Parkway, Ann Arbor, MI, USA">
        <title>Comparative Genomics and Chromosome Evolution.</title>
        <authorList>
            <person name="Mudd A.B."/>
        </authorList>
    </citation>
    <scope>NUCLEOTIDE SEQUENCE</scope>
    <source>
        <strain evidence="9">Female2</strain>
        <tissue evidence="9">Blood</tissue>
    </source>
</reference>
<keyword evidence="10" id="KW-1185">Reference proteome</keyword>
<proteinExistence type="predicted"/>
<evidence type="ECO:0000256" key="1">
    <source>
        <dbReference type="ARBA" id="ARBA00004123"/>
    </source>
</evidence>
<evidence type="ECO:0000256" key="3">
    <source>
        <dbReference type="ARBA" id="ARBA00023125"/>
    </source>
</evidence>
<dbReference type="InterPro" id="IPR013638">
    <property type="entry name" value="Fork-head_N"/>
</dbReference>
<dbReference type="PROSITE" id="PS50039">
    <property type="entry name" value="FORK_HEAD_3"/>
    <property type="match status" value="1"/>
</dbReference>
<evidence type="ECO:0000259" key="8">
    <source>
        <dbReference type="PROSITE" id="PS50039"/>
    </source>
</evidence>
<dbReference type="PROSITE" id="PS00658">
    <property type="entry name" value="FORK_HEAD_2"/>
    <property type="match status" value="1"/>
</dbReference>
<sequence>MLNRVKLEIKDPMDWSSMYPENEIYSGIHNMNNGLPSNSFLPSDVSSVTSSMPYISNGLPGPVNSIQGNLSSLGSMSQGMGGPLPTPASAPSYPMGYCQGESEFQRDPRTYRRNYSHAKPPYSYISLITMAIQQAPSKMMTLNEIYQWIIDLFPYYRQNQQRWQNSIRHSLSFNDCFVKVPRSPEKPGKGSYWALHPESGNMFENGCYLRRQKRFKCERAKSGEGEKKASKTGEETGGSLKETPLSYSDCSLSRSPTTAVNDGGRDSTGSSAHQASSSSPVGLSPTSDHTESASQLLYPLGLSNDGYLGLVGEDSHLKHDPFSVRHPFSITQLMSSEQDQTYPPKMEMCPTSDHLVHFSNYTPDYHNMLSKNGMDLPTSSSDNGYYGNMYSRPILSSL</sequence>
<dbReference type="InterPro" id="IPR036388">
    <property type="entry name" value="WH-like_DNA-bd_sf"/>
</dbReference>
<dbReference type="InterPro" id="IPR001766">
    <property type="entry name" value="Fork_head_dom"/>
</dbReference>
<comment type="subcellular location">
    <subcellularLocation>
        <location evidence="1 6">Nucleus</location>
    </subcellularLocation>
</comment>
<evidence type="ECO:0000256" key="2">
    <source>
        <dbReference type="ARBA" id="ARBA00023015"/>
    </source>
</evidence>
<evidence type="ECO:0000256" key="7">
    <source>
        <dbReference type="SAM" id="MobiDB-lite"/>
    </source>
</evidence>
<dbReference type="InterPro" id="IPR018122">
    <property type="entry name" value="TF_fork_head_CS_1"/>
</dbReference>
<dbReference type="SUPFAM" id="SSF46785">
    <property type="entry name" value="Winged helix' DNA-binding domain"/>
    <property type="match status" value="1"/>
</dbReference>
<dbReference type="GO" id="GO:0000978">
    <property type="term" value="F:RNA polymerase II cis-regulatory region sequence-specific DNA binding"/>
    <property type="evidence" value="ECO:0007669"/>
    <property type="project" value="TreeGrafter"/>
</dbReference>
<dbReference type="PANTHER" id="PTHR11829">
    <property type="entry name" value="FORKHEAD BOX PROTEIN"/>
    <property type="match status" value="1"/>
</dbReference>
<evidence type="ECO:0000256" key="4">
    <source>
        <dbReference type="ARBA" id="ARBA00023163"/>
    </source>
</evidence>
<dbReference type="SMART" id="SM00339">
    <property type="entry name" value="FH"/>
    <property type="match status" value="1"/>
</dbReference>
<feature type="compositionally biased region" description="Basic and acidic residues" evidence="7">
    <location>
        <begin position="219"/>
        <end position="234"/>
    </location>
</feature>
<keyword evidence="5 6" id="KW-0539">Nucleus</keyword>
<dbReference type="GO" id="GO:0000981">
    <property type="term" value="F:DNA-binding transcription factor activity, RNA polymerase II-specific"/>
    <property type="evidence" value="ECO:0007669"/>
    <property type="project" value="TreeGrafter"/>
</dbReference>
<comment type="caution">
    <text evidence="9">The sequence shown here is derived from an EMBL/GenBank/DDBJ whole genome shotgun (WGS) entry which is preliminary data.</text>
</comment>
<accession>A0A8T2J369</accession>
<feature type="region of interest" description="Disordered" evidence="7">
    <location>
        <begin position="219"/>
        <end position="292"/>
    </location>
</feature>
<dbReference type="Pfam" id="PF08430">
    <property type="entry name" value="Forkhead_N"/>
    <property type="match status" value="1"/>
</dbReference>
<dbReference type="GO" id="GO:0001707">
    <property type="term" value="P:mesoderm formation"/>
    <property type="evidence" value="ECO:0007669"/>
    <property type="project" value="UniProtKB-ARBA"/>
</dbReference>
<evidence type="ECO:0000256" key="6">
    <source>
        <dbReference type="PROSITE-ProRule" id="PRU00089"/>
    </source>
</evidence>
<dbReference type="GO" id="GO:0030154">
    <property type="term" value="P:cell differentiation"/>
    <property type="evidence" value="ECO:0007669"/>
    <property type="project" value="TreeGrafter"/>
</dbReference>
<dbReference type="InterPro" id="IPR036390">
    <property type="entry name" value="WH_DNA-bd_sf"/>
</dbReference>
<evidence type="ECO:0000256" key="5">
    <source>
        <dbReference type="ARBA" id="ARBA00023242"/>
    </source>
</evidence>
<dbReference type="Gene3D" id="1.10.10.10">
    <property type="entry name" value="Winged helix-like DNA-binding domain superfamily/Winged helix DNA-binding domain"/>
    <property type="match status" value="1"/>
</dbReference>
<dbReference type="Pfam" id="PF00250">
    <property type="entry name" value="Forkhead"/>
    <property type="match status" value="1"/>
</dbReference>
<keyword evidence="2" id="KW-0805">Transcription regulation</keyword>
<dbReference type="PANTHER" id="PTHR11829:SF400">
    <property type="entry name" value="FORKHEAD BOX PROTEIN A4"/>
    <property type="match status" value="1"/>
</dbReference>
<feature type="domain" description="Fork-head" evidence="8">
    <location>
        <begin position="119"/>
        <end position="213"/>
    </location>
</feature>
<dbReference type="Proteomes" id="UP000812440">
    <property type="component" value="Chromosome 4"/>
</dbReference>
<keyword evidence="3 6" id="KW-0238">DNA-binding</keyword>
<feature type="compositionally biased region" description="Low complexity" evidence="7">
    <location>
        <begin position="267"/>
        <end position="287"/>
    </location>
</feature>
<organism evidence="9 10">
    <name type="scientific">Hymenochirus boettgeri</name>
    <name type="common">Congo dwarf clawed frog</name>
    <dbReference type="NCBI Taxonomy" id="247094"/>
    <lineage>
        <taxon>Eukaryota</taxon>
        <taxon>Metazoa</taxon>
        <taxon>Chordata</taxon>
        <taxon>Craniata</taxon>
        <taxon>Vertebrata</taxon>
        <taxon>Euteleostomi</taxon>
        <taxon>Amphibia</taxon>
        <taxon>Batrachia</taxon>
        <taxon>Anura</taxon>
        <taxon>Pipoidea</taxon>
        <taxon>Pipidae</taxon>
        <taxon>Pipinae</taxon>
        <taxon>Hymenochirus</taxon>
    </lineage>
</organism>
<dbReference type="AlphaFoldDB" id="A0A8T2J369"/>
<dbReference type="GO" id="GO:0005634">
    <property type="term" value="C:nucleus"/>
    <property type="evidence" value="ECO:0007669"/>
    <property type="project" value="UniProtKB-SubCell"/>
</dbReference>
<dbReference type="FunFam" id="1.10.10.10:FF:000042">
    <property type="entry name" value="hepatocyte nuclear factor 3-beta"/>
    <property type="match status" value="1"/>
</dbReference>